<evidence type="ECO:0000313" key="2">
    <source>
        <dbReference type="EMBL" id="OBR95486.1"/>
    </source>
</evidence>
<dbReference type="EMBL" id="LROS01000009">
    <property type="protein sequence ID" value="OBR95486.1"/>
    <property type="molecule type" value="Genomic_DNA"/>
</dbReference>
<feature type="transmembrane region" description="Helical" evidence="1">
    <location>
        <begin position="105"/>
        <end position="125"/>
    </location>
</feature>
<keyword evidence="3" id="KW-1185">Reference proteome</keyword>
<dbReference type="AlphaFoldDB" id="A0A1A6AZH1"/>
<reference evidence="2 3" key="1">
    <citation type="journal article" date="2012" name="Front. Microbiol.">
        <title>Draft Genome Sequence of the Virulent Strain 01-B526 of the Fish Pathogen Aeromonas salmonicida.</title>
        <authorList>
            <person name="Charette S.J."/>
            <person name="Brochu F."/>
            <person name="Boyle B."/>
            <person name="Filion G."/>
            <person name="Tanaka K.H."/>
            <person name="Derome N."/>
        </authorList>
    </citation>
    <scope>NUCLEOTIDE SEQUENCE [LARGE SCALE GENOMIC DNA]</scope>
    <source>
        <strain evidence="2 3">P11</strain>
    </source>
</reference>
<protein>
    <submittedName>
        <fullName evidence="2">Putative permease</fullName>
    </submittedName>
</protein>
<dbReference type="RefSeq" id="WP_065077257.1">
    <property type="nucleotide sequence ID" value="NZ_LROS01000009.1"/>
</dbReference>
<proteinExistence type="predicted"/>
<dbReference type="PATRIC" id="fig|1353534.3.peg.890"/>
<sequence length="158" mass="17126">MFTMGLYFLMLVLLFISLIKSHEKTLLALKKAWKSFENILPLFLSILFIIGIMLAILSPQVISKIMGHQSGILGLALAALIGSCTVIPGFVTFPLAATLLKNGAGMAQITMLISTSVMVGIITIPIESKYWGKKATYVRNSLALVFSFAIAFVMGVLI</sequence>
<feature type="transmembrane region" description="Helical" evidence="1">
    <location>
        <begin position="40"/>
        <end position="59"/>
    </location>
</feature>
<accession>A0A1A6AZH1</accession>
<feature type="transmembrane region" description="Helical" evidence="1">
    <location>
        <begin position="137"/>
        <end position="157"/>
    </location>
</feature>
<keyword evidence="1" id="KW-1133">Transmembrane helix</keyword>
<evidence type="ECO:0000313" key="3">
    <source>
        <dbReference type="Proteomes" id="UP000093954"/>
    </source>
</evidence>
<keyword evidence="1" id="KW-0472">Membrane</keyword>
<organism evidence="2 3">
    <name type="scientific">Clostridium ragsdalei P11</name>
    <dbReference type="NCBI Taxonomy" id="1353534"/>
    <lineage>
        <taxon>Bacteria</taxon>
        <taxon>Bacillati</taxon>
        <taxon>Bacillota</taxon>
        <taxon>Clostridia</taxon>
        <taxon>Eubacteriales</taxon>
        <taxon>Clostridiaceae</taxon>
        <taxon>Clostridium</taxon>
    </lineage>
</organism>
<gene>
    <name evidence="2" type="ORF">CLRAG_08780</name>
</gene>
<comment type="caution">
    <text evidence="2">The sequence shown here is derived from an EMBL/GenBank/DDBJ whole genome shotgun (WGS) entry which is preliminary data.</text>
</comment>
<evidence type="ECO:0000256" key="1">
    <source>
        <dbReference type="SAM" id="Phobius"/>
    </source>
</evidence>
<feature type="transmembrane region" description="Helical" evidence="1">
    <location>
        <begin position="71"/>
        <end position="93"/>
    </location>
</feature>
<name>A0A1A6AZH1_9CLOT</name>
<keyword evidence="1" id="KW-0812">Transmembrane</keyword>
<dbReference type="Proteomes" id="UP000093954">
    <property type="component" value="Unassembled WGS sequence"/>
</dbReference>